<sequence>MDEKKPFLTEDGTLVIPFECSDNADKYWKQEGKSLTDILKDLKASPEVWARYTHEPYPQNGDGES</sequence>
<proteinExistence type="predicted"/>
<organism evidence="1 2">
    <name type="scientific">Pseudodesulfovibrio hydrargyri</name>
    <dbReference type="NCBI Taxonomy" id="2125990"/>
    <lineage>
        <taxon>Bacteria</taxon>
        <taxon>Pseudomonadati</taxon>
        <taxon>Thermodesulfobacteriota</taxon>
        <taxon>Desulfovibrionia</taxon>
        <taxon>Desulfovibrionales</taxon>
        <taxon>Desulfovibrionaceae</taxon>
    </lineage>
</organism>
<name>A0A1J5NHC0_9BACT</name>
<dbReference type="OrthoDB" id="5460048at2"/>
<dbReference type="RefSeq" id="WP_071546473.1">
    <property type="nucleotide sequence ID" value="NZ_LKAQ01000004.1"/>
</dbReference>
<reference evidence="1 2" key="1">
    <citation type="submission" date="2015-09" db="EMBL/GenBank/DDBJ databases">
        <title>Genome of Desulfovibrio dechloracetivorans BerOc1, a mercury methylating strain isolated from highly hydrocarbons and metals contaminated coastal sediments.</title>
        <authorList>
            <person name="Goni Urriza M."/>
            <person name="Gassie C."/>
            <person name="Bouchez O."/>
            <person name="Klopp C."/>
            <person name="Ranchou-Peyruse A."/>
            <person name="Remy G."/>
        </authorList>
    </citation>
    <scope>NUCLEOTIDE SEQUENCE [LARGE SCALE GENOMIC DNA]</scope>
    <source>
        <strain evidence="1 2">BerOc1</strain>
    </source>
</reference>
<accession>A0A1J5NHC0</accession>
<evidence type="ECO:0000313" key="2">
    <source>
        <dbReference type="Proteomes" id="UP000181901"/>
    </source>
</evidence>
<dbReference type="Proteomes" id="UP000181901">
    <property type="component" value="Unassembled WGS sequence"/>
</dbReference>
<gene>
    <name evidence="1" type="ORF">BerOc1_03034</name>
</gene>
<dbReference type="AlphaFoldDB" id="A0A1J5NHC0"/>
<comment type="caution">
    <text evidence="1">The sequence shown here is derived from an EMBL/GenBank/DDBJ whole genome shotgun (WGS) entry which is preliminary data.</text>
</comment>
<evidence type="ECO:0000313" key="1">
    <source>
        <dbReference type="EMBL" id="OIQ51089.1"/>
    </source>
</evidence>
<dbReference type="EMBL" id="LKAQ01000004">
    <property type="protein sequence ID" value="OIQ51089.1"/>
    <property type="molecule type" value="Genomic_DNA"/>
</dbReference>
<protein>
    <submittedName>
        <fullName evidence="1">Uncharacterized protein</fullName>
    </submittedName>
</protein>
<keyword evidence="2" id="KW-1185">Reference proteome</keyword>